<keyword evidence="3" id="KW-1185">Reference proteome</keyword>
<evidence type="ECO:0000313" key="3">
    <source>
        <dbReference type="Proteomes" id="UP000197019"/>
    </source>
</evidence>
<evidence type="ECO:0000313" key="2">
    <source>
        <dbReference type="EMBL" id="POZ49735.1"/>
    </source>
</evidence>
<dbReference type="RefSeq" id="WP_088620641.1">
    <property type="nucleotide sequence ID" value="NZ_CP022129.1"/>
</dbReference>
<proteinExistence type="predicted"/>
<reference evidence="2 4" key="2">
    <citation type="submission" date="2017-11" db="EMBL/GenBank/DDBJ databases">
        <title>Draft Genome Sequence of Methylobacter psychrotolerans Sph1T, an Obligate Methanotroph from Low-Temperature Environments.</title>
        <authorList>
            <person name="Oshkin I.Y."/>
            <person name="Miroshnikov K."/>
            <person name="Belova S.E."/>
            <person name="Korzhenkov A."/>
            <person name="Toshchakov S.V."/>
            <person name="Dedysh S.N."/>
        </authorList>
    </citation>
    <scope>NUCLEOTIDE SEQUENCE [LARGE SCALE GENOMIC DNA]</scope>
    <source>
        <strain evidence="2 4">Sph1</strain>
    </source>
</reference>
<dbReference type="Proteomes" id="UP000237423">
    <property type="component" value="Unassembled WGS sequence"/>
</dbReference>
<dbReference type="AlphaFoldDB" id="A0A1Z4C2N2"/>
<dbReference type="EMBL" id="PGFZ01000026">
    <property type="protein sequence ID" value="POZ49735.1"/>
    <property type="molecule type" value="Genomic_DNA"/>
</dbReference>
<dbReference type="KEGG" id="mpsy:CEK71_17810"/>
<evidence type="ECO:0000313" key="4">
    <source>
        <dbReference type="Proteomes" id="UP000237423"/>
    </source>
</evidence>
<gene>
    <name evidence="2" type="ORF">AADEFJLK_04495</name>
    <name evidence="1" type="ORF">CEK71_17810</name>
</gene>
<protein>
    <submittedName>
        <fullName evidence="1">Uncharacterized protein</fullName>
    </submittedName>
</protein>
<dbReference type="EMBL" id="CP022129">
    <property type="protein sequence ID" value="ASF47771.1"/>
    <property type="molecule type" value="Genomic_DNA"/>
</dbReference>
<accession>A0A1Z4C2N2</accession>
<dbReference type="Proteomes" id="UP000197019">
    <property type="component" value="Chromosome"/>
</dbReference>
<name>A0A1Z4C2N2_9GAMM</name>
<sequence length="80" mass="9085">MAVITKGCVVLIEYHPKLDVSKDLAMVEKKAKAVARRYFIDCEIRLLAQLLAQADQARSLGAFDQPQGFVRKLIVEQYYV</sequence>
<organism evidence="1 3">
    <name type="scientific">Methylovulum psychrotolerans</name>
    <dbReference type="NCBI Taxonomy" id="1704499"/>
    <lineage>
        <taxon>Bacteria</taxon>
        <taxon>Pseudomonadati</taxon>
        <taxon>Pseudomonadota</taxon>
        <taxon>Gammaproteobacteria</taxon>
        <taxon>Methylococcales</taxon>
        <taxon>Methylococcaceae</taxon>
        <taxon>Methylovulum</taxon>
    </lineage>
</organism>
<reference evidence="1 3" key="1">
    <citation type="submission" date="2017-06" db="EMBL/GenBank/DDBJ databases">
        <title>Genome Sequencing of the methanotroph Methylovulum psychrotolerants str. HV10-M2 isolated from a high-altitude environment.</title>
        <authorList>
            <person name="Mateos-Rivera A."/>
        </authorList>
    </citation>
    <scope>NUCLEOTIDE SEQUENCE [LARGE SCALE GENOMIC DNA]</scope>
    <source>
        <strain evidence="1 3">HV10_M2</strain>
    </source>
</reference>
<evidence type="ECO:0000313" key="1">
    <source>
        <dbReference type="EMBL" id="ASF47771.1"/>
    </source>
</evidence>